<keyword evidence="2" id="KW-0472">Membrane</keyword>
<evidence type="ECO:0000313" key="3">
    <source>
        <dbReference type="EMBL" id="RMX08788.1"/>
    </source>
</evidence>
<organism evidence="3 4">
    <name type="scientific">Corticibacter populi</name>
    <dbReference type="NCBI Taxonomy" id="1550736"/>
    <lineage>
        <taxon>Bacteria</taxon>
        <taxon>Pseudomonadati</taxon>
        <taxon>Pseudomonadota</taxon>
        <taxon>Betaproteobacteria</taxon>
        <taxon>Burkholderiales</taxon>
        <taxon>Comamonadaceae</taxon>
        <taxon>Corticibacter</taxon>
    </lineage>
</organism>
<dbReference type="EMBL" id="RDQO01000001">
    <property type="protein sequence ID" value="RMX08788.1"/>
    <property type="molecule type" value="Genomic_DNA"/>
</dbReference>
<accession>A0A3M6R0L5</accession>
<gene>
    <name evidence="3" type="ORF">D8I35_07035</name>
</gene>
<dbReference type="RefSeq" id="WP_122226973.1">
    <property type="nucleotide sequence ID" value="NZ_RDQO01000001.1"/>
</dbReference>
<sequence length="106" mass="11755">MNSNSPSVSLARPREASSGPWWKFGYVWMVIAIPVLSMVASFYIIRTAINNPDYLVDASTYQSEVARHRNLQQPTKSLAPAHQARNHAATPVTDQPPPDLLKQPGE</sequence>
<name>A0A3M6R0L5_9BURK</name>
<dbReference type="Pfam" id="PF05751">
    <property type="entry name" value="FixH"/>
    <property type="match status" value="1"/>
</dbReference>
<reference evidence="3 4" key="1">
    <citation type="submission" date="2018-10" db="EMBL/GenBank/DDBJ databases">
        <title>Draft genome of Cortibacter populi DSM10536.</title>
        <authorList>
            <person name="Bernier A.-M."/>
            <person name="Bernard K."/>
        </authorList>
    </citation>
    <scope>NUCLEOTIDE SEQUENCE [LARGE SCALE GENOMIC DNA]</scope>
    <source>
        <strain evidence="3 4">DSM 105136</strain>
    </source>
</reference>
<dbReference type="Proteomes" id="UP000278006">
    <property type="component" value="Unassembled WGS sequence"/>
</dbReference>
<dbReference type="AlphaFoldDB" id="A0A3M6R0L5"/>
<evidence type="ECO:0000256" key="2">
    <source>
        <dbReference type="SAM" id="Phobius"/>
    </source>
</evidence>
<dbReference type="OrthoDB" id="5295180at2"/>
<keyword evidence="2" id="KW-0812">Transmembrane</keyword>
<dbReference type="InterPro" id="IPR008620">
    <property type="entry name" value="FixH"/>
</dbReference>
<feature type="transmembrane region" description="Helical" evidence="2">
    <location>
        <begin position="26"/>
        <end position="45"/>
    </location>
</feature>
<evidence type="ECO:0000256" key="1">
    <source>
        <dbReference type="SAM" id="MobiDB-lite"/>
    </source>
</evidence>
<keyword evidence="4" id="KW-1185">Reference proteome</keyword>
<keyword evidence="2" id="KW-1133">Transmembrane helix</keyword>
<proteinExistence type="predicted"/>
<protein>
    <submittedName>
        <fullName evidence="3">Nitrogen fixation protein FixH</fullName>
    </submittedName>
</protein>
<feature type="region of interest" description="Disordered" evidence="1">
    <location>
        <begin position="70"/>
        <end position="106"/>
    </location>
</feature>
<evidence type="ECO:0000313" key="4">
    <source>
        <dbReference type="Proteomes" id="UP000278006"/>
    </source>
</evidence>
<comment type="caution">
    <text evidence="3">The sequence shown here is derived from an EMBL/GenBank/DDBJ whole genome shotgun (WGS) entry which is preliminary data.</text>
</comment>